<dbReference type="SMART" id="SM00326">
    <property type="entry name" value="SH3"/>
    <property type="match status" value="2"/>
</dbReference>
<feature type="domain" description="SH3" evidence="5">
    <location>
        <begin position="37"/>
        <end position="101"/>
    </location>
</feature>
<keyword evidence="2" id="KW-0677">Repeat</keyword>
<dbReference type="AlphaFoldDB" id="A0A099NXH9"/>
<feature type="region of interest" description="Disordered" evidence="4">
    <location>
        <begin position="384"/>
        <end position="485"/>
    </location>
</feature>
<sequence>MASIFKKAKDRSSKEKLRTSSGTSVHSHYNPENPLNAPSEVAQATRSHIARNNNELSFKKGDFFHIVARNVVASDGTIEIFDPIHGSRGRAPASCFKFFEKTHNSITSPISAPNSDTESSNRGSSNIRINSTSSSVSSKHEKPTGSLFGVVLYDFKAERSDELSVNAGDIIYICAHHEFEWYIAKFLNKVGEVGLVPVSYVQLIDAVTRIPFKESPRIIIEGENLPTVDEWKAIKNKHKASSKNVGSNSQRNTHNSNHSNLYIFPVNPNIESFSSTNNKFWFLIKVTMSDNSTRMLCRYYEDFFNFHQKLLSTFPHEGGKFDTKDRRERILPFIPGPVVDVTENLCHKRLIDLNEYLIQLLSLPDYISKCPLVQSFFDIMDGDEDSHHPSNRSGLAVEPQRPAPNLKIINSDNTINSNSTPNNNSSNNPQQQQNHHQQRTSETLSQSNFDRRSQYESTNMRSSHVSNRFSDLNKRNSTSSSTSSILSQQLQQVHLNSQKSTNSLINKPDRIKLKFYYNEDIFALSVPSNIKLYDLKLLIAPKLDESNLTKDIQSAIQLFSKDDVNRDNGNFEISTAIVNDDQLSGDKNFIDKGKFLVIVQ</sequence>
<dbReference type="Pfam" id="PF07653">
    <property type="entry name" value="SH3_2"/>
    <property type="match status" value="1"/>
</dbReference>
<dbReference type="Pfam" id="PF00787">
    <property type="entry name" value="PX"/>
    <property type="match status" value="1"/>
</dbReference>
<comment type="caution">
    <text evidence="7">The sequence shown here is derived from an EMBL/GenBank/DDBJ whole genome shotgun (WGS) entry which is preliminary data.</text>
</comment>
<feature type="compositionally biased region" description="Low complexity" evidence="4">
    <location>
        <begin position="120"/>
        <end position="137"/>
    </location>
</feature>
<feature type="domain" description="SH3" evidence="5">
    <location>
        <begin position="144"/>
        <end position="206"/>
    </location>
</feature>
<evidence type="ECO:0000256" key="1">
    <source>
        <dbReference type="ARBA" id="ARBA00022443"/>
    </source>
</evidence>
<dbReference type="InterPro" id="IPR036871">
    <property type="entry name" value="PX_dom_sf"/>
</dbReference>
<feature type="compositionally biased region" description="Polar residues" evidence="4">
    <location>
        <begin position="455"/>
        <end position="470"/>
    </location>
</feature>
<dbReference type="PROSITE" id="PS50002">
    <property type="entry name" value="SH3"/>
    <property type="match status" value="2"/>
</dbReference>
<dbReference type="SUPFAM" id="SSF50044">
    <property type="entry name" value="SH3-domain"/>
    <property type="match status" value="2"/>
</dbReference>
<evidence type="ECO:0000313" key="7">
    <source>
        <dbReference type="EMBL" id="KGK36704.1"/>
    </source>
</evidence>
<gene>
    <name evidence="7" type="ORF">JL09_g4147</name>
</gene>
<dbReference type="InterPro" id="IPR036028">
    <property type="entry name" value="SH3-like_dom_sf"/>
</dbReference>
<dbReference type="PANTHER" id="PTHR15706:SF2">
    <property type="entry name" value="SH3 AND PX DOMAIN-CONTAINING PROTEIN 2A"/>
    <property type="match status" value="1"/>
</dbReference>
<evidence type="ECO:0008006" key="9">
    <source>
        <dbReference type="Google" id="ProtNLM"/>
    </source>
</evidence>
<dbReference type="HOGENOM" id="CLU_014957_0_1_1"/>
<dbReference type="GO" id="GO:0005737">
    <property type="term" value="C:cytoplasm"/>
    <property type="evidence" value="ECO:0007669"/>
    <property type="project" value="TreeGrafter"/>
</dbReference>
<evidence type="ECO:0000256" key="3">
    <source>
        <dbReference type="PROSITE-ProRule" id="PRU00192"/>
    </source>
</evidence>
<dbReference type="Proteomes" id="UP000029867">
    <property type="component" value="Unassembled WGS sequence"/>
</dbReference>
<dbReference type="Pfam" id="PF00018">
    <property type="entry name" value="SH3_1"/>
    <property type="match status" value="1"/>
</dbReference>
<dbReference type="CDD" id="cd06890">
    <property type="entry name" value="PX_Bem1p"/>
    <property type="match status" value="1"/>
</dbReference>
<name>A0A099NXH9_PICKU</name>
<dbReference type="PANTHER" id="PTHR15706">
    <property type="entry name" value="SH3 MULTIPLE DOMAIN"/>
    <property type="match status" value="1"/>
</dbReference>
<evidence type="ECO:0000259" key="6">
    <source>
        <dbReference type="PROSITE" id="PS50195"/>
    </source>
</evidence>
<protein>
    <recommendedName>
        <fullName evidence="9">Bud emergence protein 1</fullName>
    </recommendedName>
</protein>
<feature type="region of interest" description="Disordered" evidence="4">
    <location>
        <begin position="107"/>
        <end position="142"/>
    </location>
</feature>
<evidence type="ECO:0000256" key="4">
    <source>
        <dbReference type="SAM" id="MobiDB-lite"/>
    </source>
</evidence>
<dbReference type="GO" id="GO:0035091">
    <property type="term" value="F:phosphatidylinositol binding"/>
    <property type="evidence" value="ECO:0007669"/>
    <property type="project" value="InterPro"/>
</dbReference>
<reference evidence="8" key="1">
    <citation type="journal article" date="2014" name="Microb. Cell Fact.">
        <title>Exploiting Issatchenkia orientalis SD108 for succinic acid production.</title>
        <authorList>
            <person name="Xiao H."/>
            <person name="Shao Z."/>
            <person name="Jiang Y."/>
            <person name="Dole S."/>
            <person name="Zhao H."/>
        </authorList>
    </citation>
    <scope>NUCLEOTIDE SEQUENCE [LARGE SCALE GENOMIC DNA]</scope>
    <source>
        <strain evidence="8">SD108</strain>
    </source>
</reference>
<feature type="domain" description="PX" evidence="6">
    <location>
        <begin position="260"/>
        <end position="384"/>
    </location>
</feature>
<evidence type="ECO:0000313" key="8">
    <source>
        <dbReference type="Proteomes" id="UP000029867"/>
    </source>
</evidence>
<dbReference type="InterPro" id="IPR035550">
    <property type="entry name" value="Bem1/Scd2_PX"/>
</dbReference>
<dbReference type="SUPFAM" id="SSF64268">
    <property type="entry name" value="PX domain"/>
    <property type="match status" value="1"/>
</dbReference>
<dbReference type="InterPro" id="IPR001452">
    <property type="entry name" value="SH3_domain"/>
</dbReference>
<dbReference type="EMBL" id="JQFK01000056">
    <property type="protein sequence ID" value="KGK36704.1"/>
    <property type="molecule type" value="Genomic_DNA"/>
</dbReference>
<dbReference type="InterPro" id="IPR001683">
    <property type="entry name" value="PX_dom"/>
</dbReference>
<keyword evidence="1 3" id="KW-0728">SH3 domain</keyword>
<proteinExistence type="predicted"/>
<dbReference type="SUPFAM" id="SSF54277">
    <property type="entry name" value="CAD &amp; PB1 domains"/>
    <property type="match status" value="1"/>
</dbReference>
<organism evidence="7 8">
    <name type="scientific">Pichia kudriavzevii</name>
    <name type="common">Yeast</name>
    <name type="synonym">Issatchenkia orientalis</name>
    <dbReference type="NCBI Taxonomy" id="4909"/>
    <lineage>
        <taxon>Eukaryota</taxon>
        <taxon>Fungi</taxon>
        <taxon>Dikarya</taxon>
        <taxon>Ascomycota</taxon>
        <taxon>Saccharomycotina</taxon>
        <taxon>Pichiomycetes</taxon>
        <taxon>Pichiales</taxon>
        <taxon>Pichiaceae</taxon>
        <taxon>Pichia</taxon>
    </lineage>
</organism>
<dbReference type="PROSITE" id="PS50195">
    <property type="entry name" value="PX"/>
    <property type="match status" value="1"/>
</dbReference>
<accession>A0A099NXH9</accession>
<dbReference type="VEuPathDB" id="FungiDB:C5L36_0C04310"/>
<dbReference type="Gene3D" id="3.30.1520.10">
    <property type="entry name" value="Phox-like domain"/>
    <property type="match status" value="1"/>
</dbReference>
<evidence type="ECO:0000259" key="5">
    <source>
        <dbReference type="PROSITE" id="PS50002"/>
    </source>
</evidence>
<evidence type="ECO:0000256" key="2">
    <source>
        <dbReference type="ARBA" id="ARBA00022737"/>
    </source>
</evidence>
<dbReference type="SMART" id="SM00312">
    <property type="entry name" value="PX"/>
    <property type="match status" value="1"/>
</dbReference>
<feature type="region of interest" description="Disordered" evidence="4">
    <location>
        <begin position="1"/>
        <end position="44"/>
    </location>
</feature>
<dbReference type="eggNOG" id="KOG4773">
    <property type="taxonomic scope" value="Eukaryota"/>
</dbReference>
<dbReference type="Gene3D" id="3.10.20.90">
    <property type="entry name" value="Phosphatidylinositol 3-kinase Catalytic Subunit, Chain A, domain 1"/>
    <property type="match status" value="1"/>
</dbReference>
<feature type="compositionally biased region" description="Polar residues" evidence="4">
    <location>
        <begin position="107"/>
        <end position="118"/>
    </location>
</feature>
<dbReference type="InterPro" id="IPR051228">
    <property type="entry name" value="NADPH_Oxidase/PX-Domain"/>
</dbReference>
<dbReference type="Gene3D" id="2.30.30.40">
    <property type="entry name" value="SH3 Domains"/>
    <property type="match status" value="1"/>
</dbReference>
<feature type="compositionally biased region" description="Low complexity" evidence="4">
    <location>
        <begin position="409"/>
        <end position="435"/>
    </location>
</feature>